<reference evidence="2" key="2">
    <citation type="submission" date="2025-08" db="UniProtKB">
        <authorList>
            <consortium name="Ensembl"/>
        </authorList>
    </citation>
    <scope>IDENTIFICATION</scope>
</reference>
<dbReference type="STRING" id="64144.ENSATEP00000000329"/>
<name>A0A3Q1GY46_ANATE</name>
<dbReference type="NCBIfam" id="TIGR01571">
    <property type="entry name" value="A_thal_Cys_rich"/>
    <property type="match status" value="1"/>
</dbReference>
<dbReference type="InterPro" id="IPR006461">
    <property type="entry name" value="PLAC_motif_containing"/>
</dbReference>
<dbReference type="PANTHER" id="PTHR15907">
    <property type="entry name" value="DUF614 FAMILY PROTEIN-RELATED"/>
    <property type="match status" value="1"/>
</dbReference>
<dbReference type="RefSeq" id="XP_026209347.1">
    <property type="nucleotide sequence ID" value="XM_026353562.1"/>
</dbReference>
<keyword evidence="3" id="KW-1185">Reference proteome</keyword>
<comment type="similarity">
    <text evidence="1">Belongs to the cornifelin family.</text>
</comment>
<dbReference type="Pfam" id="PF04749">
    <property type="entry name" value="PLAC8"/>
    <property type="match status" value="1"/>
</dbReference>
<accession>A0A3Q1GY46</accession>
<evidence type="ECO:0000256" key="1">
    <source>
        <dbReference type="ARBA" id="ARBA00009024"/>
    </source>
</evidence>
<sequence length="127" mass="14527">MAVHHQPAQVVTVSIANRDWSTGLFDCCSDMETFCCGFWCFPCMQCETAHTFGWCCCVPMADECCVVSYLLRTSIRERYNIPGSCCGDYCTVIWCNECAWCQMRRELRIRANQTTTMQVVTSQLLNT</sequence>
<reference evidence="2" key="1">
    <citation type="submission" date="2021-04" db="EMBL/GenBank/DDBJ databases">
        <authorList>
            <consortium name="Wellcome Sanger Institute Data Sharing"/>
        </authorList>
    </citation>
    <scope>NUCLEOTIDE SEQUENCE [LARGE SCALE GENOMIC DNA]</scope>
</reference>
<dbReference type="GeneID" id="113157904"/>
<reference evidence="2" key="3">
    <citation type="submission" date="2025-09" db="UniProtKB">
        <authorList>
            <consortium name="Ensembl"/>
        </authorList>
    </citation>
    <scope>IDENTIFICATION</scope>
</reference>
<dbReference type="FunCoup" id="A0A3Q1GY46">
    <property type="interactions" value="3"/>
</dbReference>
<dbReference type="Ensembl" id="ENSATET00000000341.3">
    <property type="protein sequence ID" value="ENSATEP00000000329.1"/>
    <property type="gene ID" value="ENSATEG00000000277.3"/>
</dbReference>
<proteinExistence type="inferred from homology"/>
<dbReference type="AlphaFoldDB" id="A0A3Q1GY46"/>
<protein>
    <recommendedName>
        <fullName evidence="4">Plac8 onzin related protein 1</fullName>
    </recommendedName>
</protein>
<evidence type="ECO:0008006" key="4">
    <source>
        <dbReference type="Google" id="ProtNLM"/>
    </source>
</evidence>
<evidence type="ECO:0000313" key="2">
    <source>
        <dbReference type="Ensembl" id="ENSATEP00000000329.1"/>
    </source>
</evidence>
<dbReference type="InParanoid" id="A0A3Q1GY46"/>
<dbReference type="OMA" id="CCSDMAT"/>
<dbReference type="GeneTree" id="ENSGT00940000163927"/>
<evidence type="ECO:0000313" key="3">
    <source>
        <dbReference type="Proteomes" id="UP000265040"/>
    </source>
</evidence>
<organism evidence="2 3">
    <name type="scientific">Anabas testudineus</name>
    <name type="common">Climbing perch</name>
    <name type="synonym">Anthias testudineus</name>
    <dbReference type="NCBI Taxonomy" id="64144"/>
    <lineage>
        <taxon>Eukaryota</taxon>
        <taxon>Metazoa</taxon>
        <taxon>Chordata</taxon>
        <taxon>Craniata</taxon>
        <taxon>Vertebrata</taxon>
        <taxon>Euteleostomi</taxon>
        <taxon>Actinopterygii</taxon>
        <taxon>Neopterygii</taxon>
        <taxon>Teleostei</taxon>
        <taxon>Neoteleostei</taxon>
        <taxon>Acanthomorphata</taxon>
        <taxon>Anabantaria</taxon>
        <taxon>Anabantiformes</taxon>
        <taxon>Anabantoidei</taxon>
        <taxon>Anabantidae</taxon>
        <taxon>Anabas</taxon>
    </lineage>
</organism>
<dbReference type="OrthoDB" id="1045822at2759"/>
<dbReference type="Proteomes" id="UP000265040">
    <property type="component" value="Chromosome 18"/>
</dbReference>